<dbReference type="AlphaFoldDB" id="A0A520LPJ8"/>
<dbReference type="NCBIfam" id="NF001266">
    <property type="entry name" value="PRK00228.1-1"/>
    <property type="match status" value="1"/>
</dbReference>
<evidence type="ECO:0000256" key="2">
    <source>
        <dbReference type="HAMAP-Rule" id="MF_00758"/>
    </source>
</evidence>
<comment type="similarity">
    <text evidence="1 2">Belongs to the UPF0301 (AlgH) family.</text>
</comment>
<evidence type="ECO:0000256" key="1">
    <source>
        <dbReference type="ARBA" id="ARBA00009600"/>
    </source>
</evidence>
<dbReference type="PANTHER" id="PTHR30327">
    <property type="entry name" value="UNCHARACTERIZED PROTEIN YQGE"/>
    <property type="match status" value="1"/>
</dbReference>
<dbReference type="Pfam" id="PF02622">
    <property type="entry name" value="DUF179"/>
    <property type="match status" value="1"/>
</dbReference>
<comment type="caution">
    <text evidence="3">The sequence shown here is derived from an EMBL/GenBank/DDBJ whole genome shotgun (WGS) entry which is preliminary data.</text>
</comment>
<dbReference type="InterPro" id="IPR003774">
    <property type="entry name" value="AlgH-like"/>
</dbReference>
<organism evidence="3 4">
    <name type="scientific">SAR92 clade bacterium</name>
    <dbReference type="NCBI Taxonomy" id="2315479"/>
    <lineage>
        <taxon>Bacteria</taxon>
        <taxon>Pseudomonadati</taxon>
        <taxon>Pseudomonadota</taxon>
        <taxon>Gammaproteobacteria</taxon>
        <taxon>Cellvibrionales</taxon>
        <taxon>Porticoccaceae</taxon>
        <taxon>SAR92 clade</taxon>
    </lineage>
</organism>
<accession>A0A520LPJ8</accession>
<evidence type="ECO:0000313" key="3">
    <source>
        <dbReference type="EMBL" id="RZO08891.1"/>
    </source>
</evidence>
<dbReference type="GO" id="GO:0005829">
    <property type="term" value="C:cytosol"/>
    <property type="evidence" value="ECO:0007669"/>
    <property type="project" value="TreeGrafter"/>
</dbReference>
<evidence type="ECO:0000313" key="4">
    <source>
        <dbReference type="Proteomes" id="UP000318148"/>
    </source>
</evidence>
<dbReference type="SUPFAM" id="SSF143456">
    <property type="entry name" value="VC0467-like"/>
    <property type="match status" value="1"/>
</dbReference>
<sequence>MINLKNHFLLAMPNLLDARFKNSLIYLCEHSEDGAMGLIVNHRNTIKLEKIFNQLEIQYKTEIKFLPTLKGGPMSEDRGFVLHTNDSKTWESTNEISSDVCISTSKDILRDIAIGGGPEESIIIMGYSSWTSGQLERELSENSWLTLPSNNDILFRTNPENKASKAAELIGFDLNKLMPNYGNA</sequence>
<name>A0A520LPJ8_9GAMM</name>
<reference evidence="3 4" key="1">
    <citation type="submission" date="2019-02" db="EMBL/GenBank/DDBJ databases">
        <title>Prokaryotic population dynamics and viral predation in marine succession experiment using metagenomics: the confinement effect.</title>
        <authorList>
            <person name="Haro-Moreno J.M."/>
            <person name="Rodriguez-Valera F."/>
            <person name="Lopez-Perez M."/>
        </authorList>
    </citation>
    <scope>NUCLEOTIDE SEQUENCE [LARGE SCALE GENOMIC DNA]</scope>
    <source>
        <strain evidence="3">MED-G169</strain>
    </source>
</reference>
<gene>
    <name evidence="3" type="ORF">EVB02_00120</name>
</gene>
<proteinExistence type="inferred from homology"/>
<dbReference type="PANTHER" id="PTHR30327:SF1">
    <property type="entry name" value="UPF0301 PROTEIN YQGE"/>
    <property type="match status" value="1"/>
</dbReference>
<dbReference type="EMBL" id="SHBO01000001">
    <property type="protein sequence ID" value="RZO08891.1"/>
    <property type="molecule type" value="Genomic_DNA"/>
</dbReference>
<dbReference type="Gene3D" id="3.40.1740.10">
    <property type="entry name" value="VC0467-like"/>
    <property type="match status" value="1"/>
</dbReference>
<dbReference type="Proteomes" id="UP000318148">
    <property type="component" value="Unassembled WGS sequence"/>
</dbReference>
<protein>
    <recommendedName>
        <fullName evidence="2">UPF0301 protein EVB02_00120</fullName>
    </recommendedName>
</protein>
<dbReference type="HAMAP" id="MF_00758">
    <property type="entry name" value="UPF0301"/>
    <property type="match status" value="1"/>
</dbReference>